<evidence type="ECO:0000313" key="2">
    <source>
        <dbReference type="Proteomes" id="UP000769157"/>
    </source>
</evidence>
<sequence length="92" mass="9466">MAVVPVRVTPSSPSDGKYEITTVLELPSSSVTVLVTTGGCEYGSGDVNTPSSTWSNDAIVVVIVTVFPSESVVVMCDTTSVIVCPSDVTVVV</sequence>
<dbReference type="RefSeq" id="XP_046061575.1">
    <property type="nucleotide sequence ID" value="XM_046204530.1"/>
</dbReference>
<reference evidence="1" key="1">
    <citation type="journal article" date="2021" name="Open Biol.">
        <title>Shared evolutionary footprints suggest mitochondrial oxidative damage underlies multiple complex I losses in fungi.</title>
        <authorList>
            <person name="Schikora-Tamarit M.A."/>
            <person name="Marcet-Houben M."/>
            <person name="Nosek J."/>
            <person name="Gabaldon T."/>
        </authorList>
    </citation>
    <scope>NUCLEOTIDE SEQUENCE</scope>
    <source>
        <strain evidence="1">CBS6075</strain>
    </source>
</reference>
<accession>A0A9P8P7L5</accession>
<dbReference type="EMBL" id="JAEUBE010000257">
    <property type="protein sequence ID" value="KAH3666444.1"/>
    <property type="molecule type" value="Genomic_DNA"/>
</dbReference>
<organism evidence="1 2">
    <name type="scientific">Ogataea philodendri</name>
    <dbReference type="NCBI Taxonomy" id="1378263"/>
    <lineage>
        <taxon>Eukaryota</taxon>
        <taxon>Fungi</taxon>
        <taxon>Dikarya</taxon>
        <taxon>Ascomycota</taxon>
        <taxon>Saccharomycotina</taxon>
        <taxon>Pichiomycetes</taxon>
        <taxon>Pichiales</taxon>
        <taxon>Pichiaceae</taxon>
        <taxon>Ogataea</taxon>
    </lineage>
</organism>
<comment type="caution">
    <text evidence="1">The sequence shown here is derived from an EMBL/GenBank/DDBJ whole genome shotgun (WGS) entry which is preliminary data.</text>
</comment>
<dbReference type="AlphaFoldDB" id="A0A9P8P7L5"/>
<keyword evidence="2" id="KW-1185">Reference proteome</keyword>
<name>A0A9P8P7L5_9ASCO</name>
<gene>
    <name evidence="1" type="ORF">OGAPHI_003545</name>
</gene>
<dbReference type="Proteomes" id="UP000769157">
    <property type="component" value="Unassembled WGS sequence"/>
</dbReference>
<reference evidence="1" key="2">
    <citation type="submission" date="2021-01" db="EMBL/GenBank/DDBJ databases">
        <authorList>
            <person name="Schikora-Tamarit M.A."/>
        </authorList>
    </citation>
    <scope>NUCLEOTIDE SEQUENCE</scope>
    <source>
        <strain evidence="1">CBS6075</strain>
    </source>
</reference>
<proteinExistence type="predicted"/>
<dbReference type="GeneID" id="70235510"/>
<evidence type="ECO:0000313" key="1">
    <source>
        <dbReference type="EMBL" id="KAH3666444.1"/>
    </source>
</evidence>
<protein>
    <submittedName>
        <fullName evidence="1">Uncharacterized protein</fullName>
    </submittedName>
</protein>